<name>A0ABX1GFD7_9GAMM</name>
<feature type="signal peptide" evidence="1">
    <location>
        <begin position="1"/>
        <end position="18"/>
    </location>
</feature>
<organism evidence="2 3">
    <name type="scientific">Spongiibacter thalassae</name>
    <dbReference type="NCBI Taxonomy" id="2721624"/>
    <lineage>
        <taxon>Bacteria</taxon>
        <taxon>Pseudomonadati</taxon>
        <taxon>Pseudomonadota</taxon>
        <taxon>Gammaproteobacteria</taxon>
        <taxon>Cellvibrionales</taxon>
        <taxon>Spongiibacteraceae</taxon>
        <taxon>Spongiibacter</taxon>
    </lineage>
</organism>
<feature type="chain" id="PRO_5045303071" description="Lipoprotein" evidence="1">
    <location>
        <begin position="19"/>
        <end position="552"/>
    </location>
</feature>
<accession>A0ABX1GFD7</accession>
<evidence type="ECO:0000313" key="3">
    <source>
        <dbReference type="Proteomes" id="UP000765845"/>
    </source>
</evidence>
<evidence type="ECO:0000313" key="2">
    <source>
        <dbReference type="EMBL" id="NKI17258.1"/>
    </source>
</evidence>
<gene>
    <name evidence="2" type="ORF">HCU74_07475</name>
</gene>
<keyword evidence="3" id="KW-1185">Reference proteome</keyword>
<dbReference type="RefSeq" id="WP_168449770.1">
    <property type="nucleotide sequence ID" value="NZ_JAAWWK010000002.1"/>
</dbReference>
<dbReference type="Proteomes" id="UP000765845">
    <property type="component" value="Unassembled WGS sequence"/>
</dbReference>
<dbReference type="PROSITE" id="PS51257">
    <property type="entry name" value="PROKAR_LIPOPROTEIN"/>
    <property type="match status" value="1"/>
</dbReference>
<evidence type="ECO:0008006" key="4">
    <source>
        <dbReference type="Google" id="ProtNLM"/>
    </source>
</evidence>
<evidence type="ECO:0000256" key="1">
    <source>
        <dbReference type="SAM" id="SignalP"/>
    </source>
</evidence>
<sequence>MKGLLQRSGIAVCGLVLAAALFGCATTSKDVVLDAEGPAVARFSGELRGGVPRQGRLHFADSDAYFIGSFDREGFPAEGELVQHYMDEQGKRLSLRLSGRFSHSDQQLRFAGGFVIADAAGSVLAEADRSDWLTVYPDGQFLVSPHLFQLDGQVRYRQYRHSISPAKEPRQFVKIHRPLNGPFDVAVRYRNGKPRGVAVINAALRGGSYVVERQYFNYEIPQGGIHYFYFEPGSYQDIALLGGCERAPNLTAPQGLIHFYAYDCDAEQFLGMSEKYPATVIVVAAEDIDNSGYFHRLRLLHHGEERSMQIDKRALAQGDLVAAGLQLVWKYGELRRAFFMRDGQPAGVGIDAPKGVAPRYVSYAADSHGGVAPNEVSVEVWAQHFASVREALHTAFARLPSSSASVDQYQSALNQTVHTAPPAQFMAHSRVDAIWREWLVDALSLIDSGRWQARDGSGPARLQKALSARLDRLEEAGREILTSLAQRYCAEHGLELHGVRWACVALPQDAIARQCQIHFGTAECDAMAEQLAGNTPRTLSISARGGEAGAQE</sequence>
<dbReference type="EMBL" id="JAAWWK010000002">
    <property type="protein sequence ID" value="NKI17258.1"/>
    <property type="molecule type" value="Genomic_DNA"/>
</dbReference>
<keyword evidence="1" id="KW-0732">Signal</keyword>
<proteinExistence type="predicted"/>
<comment type="caution">
    <text evidence="2">The sequence shown here is derived from an EMBL/GenBank/DDBJ whole genome shotgun (WGS) entry which is preliminary data.</text>
</comment>
<reference evidence="2 3" key="1">
    <citation type="submission" date="2020-04" db="EMBL/GenBank/DDBJ databases">
        <authorList>
            <person name="Yoon J."/>
        </authorList>
    </citation>
    <scope>NUCLEOTIDE SEQUENCE [LARGE SCALE GENOMIC DNA]</scope>
    <source>
        <strain evidence="2 3">KMU-166</strain>
    </source>
</reference>
<protein>
    <recommendedName>
        <fullName evidence="4">Lipoprotein</fullName>
    </recommendedName>
</protein>